<dbReference type="EMBL" id="UINC01118411">
    <property type="protein sequence ID" value="SVC91511.1"/>
    <property type="molecule type" value="Genomic_DNA"/>
</dbReference>
<organism evidence="2">
    <name type="scientific">marine metagenome</name>
    <dbReference type="NCBI Taxonomy" id="408172"/>
    <lineage>
        <taxon>unclassified sequences</taxon>
        <taxon>metagenomes</taxon>
        <taxon>ecological metagenomes</taxon>
    </lineage>
</organism>
<protein>
    <recommendedName>
        <fullName evidence="3">Peptidase S9A N-terminal domain-containing protein</fullName>
    </recommendedName>
</protein>
<reference evidence="2" key="1">
    <citation type="submission" date="2018-05" db="EMBL/GenBank/DDBJ databases">
        <authorList>
            <person name="Lanie J.A."/>
            <person name="Ng W.-L."/>
            <person name="Kazmierczak K.M."/>
            <person name="Andrzejewski T.M."/>
            <person name="Davidsen T.M."/>
            <person name="Wayne K.J."/>
            <person name="Tettelin H."/>
            <person name="Glass J.I."/>
            <person name="Rusch D."/>
            <person name="Podicherti R."/>
            <person name="Tsui H.-C.T."/>
            <person name="Winkler M.E."/>
        </authorList>
    </citation>
    <scope>NUCLEOTIDE SEQUENCE</scope>
</reference>
<name>A0A382R4J3_9ZZZZ</name>
<feature type="non-terminal residue" evidence="2">
    <location>
        <position position="145"/>
    </location>
</feature>
<evidence type="ECO:0008006" key="3">
    <source>
        <dbReference type="Google" id="ProtNLM"/>
    </source>
</evidence>
<accession>A0A382R4J3</accession>
<sequence length="145" mass="15922">MNETMKIAIPALASLLIITGASSLGAQQKRALDHADYDIWNRIQNVTVSSDGLWLAYRLVPGDGEATLVLRSLSDTRSLEIERANSARFTADVEHLIALITPMEDSSDEDGTQGQNDDEGEPTDSLVVVSLSDLSTFRRERVRSF</sequence>
<feature type="region of interest" description="Disordered" evidence="1">
    <location>
        <begin position="102"/>
        <end position="126"/>
    </location>
</feature>
<feature type="compositionally biased region" description="Acidic residues" evidence="1">
    <location>
        <begin position="105"/>
        <end position="122"/>
    </location>
</feature>
<gene>
    <name evidence="2" type="ORF">METZ01_LOCUS344365</name>
</gene>
<evidence type="ECO:0000313" key="2">
    <source>
        <dbReference type="EMBL" id="SVC91511.1"/>
    </source>
</evidence>
<dbReference type="AlphaFoldDB" id="A0A382R4J3"/>
<evidence type="ECO:0000256" key="1">
    <source>
        <dbReference type="SAM" id="MobiDB-lite"/>
    </source>
</evidence>
<proteinExistence type="predicted"/>